<proteinExistence type="predicted"/>
<protein>
    <submittedName>
        <fullName evidence="2">Uncharacterized protein</fullName>
    </submittedName>
</protein>
<keyword evidence="3" id="KW-1185">Reference proteome</keyword>
<comment type="caution">
    <text evidence="2">The sequence shown here is derived from an EMBL/GenBank/DDBJ whole genome shotgun (WGS) entry which is preliminary data.</text>
</comment>
<name>A0ABU0X3R4_9PSEU</name>
<accession>A0ABU0X3R4</accession>
<evidence type="ECO:0000256" key="1">
    <source>
        <dbReference type="SAM" id="MobiDB-lite"/>
    </source>
</evidence>
<evidence type="ECO:0000313" key="3">
    <source>
        <dbReference type="Proteomes" id="UP001225605"/>
    </source>
</evidence>
<dbReference type="RefSeq" id="WP_306748087.1">
    <property type="nucleotide sequence ID" value="NZ_NSDM01000010.1"/>
</dbReference>
<feature type="region of interest" description="Disordered" evidence="1">
    <location>
        <begin position="1"/>
        <end position="51"/>
    </location>
</feature>
<organism evidence="2 3">
    <name type="scientific">Saccharothrix yanglingensis</name>
    <dbReference type="NCBI Taxonomy" id="659496"/>
    <lineage>
        <taxon>Bacteria</taxon>
        <taxon>Bacillati</taxon>
        <taxon>Actinomycetota</taxon>
        <taxon>Actinomycetes</taxon>
        <taxon>Pseudonocardiales</taxon>
        <taxon>Pseudonocardiaceae</taxon>
        <taxon>Saccharothrix</taxon>
    </lineage>
</organism>
<evidence type="ECO:0000313" key="2">
    <source>
        <dbReference type="EMBL" id="MDQ2586777.1"/>
    </source>
</evidence>
<dbReference type="Proteomes" id="UP001225605">
    <property type="component" value="Unassembled WGS sequence"/>
</dbReference>
<gene>
    <name evidence="2" type="ORF">CKY47_22835</name>
</gene>
<reference evidence="2 3" key="1">
    <citation type="submission" date="2017-06" db="EMBL/GenBank/DDBJ databases">
        <title>Cultured bacterium strain Saccharothrix yanglingensis Hhs.015.</title>
        <authorList>
            <person name="Xia Y."/>
        </authorList>
    </citation>
    <scope>NUCLEOTIDE SEQUENCE [LARGE SCALE GENOMIC DNA]</scope>
    <source>
        <strain evidence="2 3">Hhs.015</strain>
    </source>
</reference>
<sequence length="72" mass="7573">MTSNQPGPFPDPATGFPPSVPATASGGVEAVAGTDAVVPEPPPDAVAGHGPLWRRRVRLNVGRRRRSRSPRH</sequence>
<dbReference type="EMBL" id="NSDM01000010">
    <property type="protein sequence ID" value="MDQ2586777.1"/>
    <property type="molecule type" value="Genomic_DNA"/>
</dbReference>